<reference evidence="1" key="1">
    <citation type="submission" date="2021-01" db="EMBL/GenBank/DDBJ databases">
        <authorList>
            <person name="Kaushik A."/>
        </authorList>
    </citation>
    <scope>NUCLEOTIDE SEQUENCE</scope>
    <source>
        <strain evidence="1">AG1-1A</strain>
    </source>
</reference>
<proteinExistence type="predicted"/>
<dbReference type="EMBL" id="CAJMWR010004052">
    <property type="protein sequence ID" value="CAE6481015.1"/>
    <property type="molecule type" value="Genomic_DNA"/>
</dbReference>
<organism evidence="1 2">
    <name type="scientific">Rhizoctonia solani</name>
    <dbReference type="NCBI Taxonomy" id="456999"/>
    <lineage>
        <taxon>Eukaryota</taxon>
        <taxon>Fungi</taxon>
        <taxon>Dikarya</taxon>
        <taxon>Basidiomycota</taxon>
        <taxon>Agaricomycotina</taxon>
        <taxon>Agaricomycetes</taxon>
        <taxon>Cantharellales</taxon>
        <taxon>Ceratobasidiaceae</taxon>
        <taxon>Rhizoctonia</taxon>
    </lineage>
</organism>
<dbReference type="Proteomes" id="UP000663840">
    <property type="component" value="Unassembled WGS sequence"/>
</dbReference>
<protein>
    <submittedName>
        <fullName evidence="1">Uncharacterized protein</fullName>
    </submittedName>
</protein>
<gene>
    <name evidence="1" type="ORF">RDB_LOCUS132955</name>
</gene>
<evidence type="ECO:0000313" key="1">
    <source>
        <dbReference type="EMBL" id="CAE6481015.1"/>
    </source>
</evidence>
<comment type="caution">
    <text evidence="1">The sequence shown here is derived from an EMBL/GenBank/DDBJ whole genome shotgun (WGS) entry which is preliminary data.</text>
</comment>
<sequence>MKSKLLAQTGCGALAYAVTVFGLPQSAGHKMDRLRPRHSASASGSATRTVMVTVSLGPSTTVTLGGTNSANPCTDENMPILTTSTTIPSGLPNPIVSTITLTTEILVTILPSAAPPFSSPLSSGTSVPTTALPAIITTSSALPTTSSTSSSIPPISTDPNFNPITAPAIGGGNVILAQNAAQAQALNRKFRELTFSDSCLDGDEACIGDGPSLCILGIWRRQLCRQPNTRCRAVPRMQTNGTAIGCYTEADLEARFSSTGRSGNAFGE</sequence>
<accession>A0A8H3CEJ2</accession>
<name>A0A8H3CEJ2_9AGAM</name>
<dbReference type="AlphaFoldDB" id="A0A8H3CEJ2"/>
<evidence type="ECO:0000313" key="2">
    <source>
        <dbReference type="Proteomes" id="UP000663840"/>
    </source>
</evidence>